<dbReference type="EMBL" id="BEZZ01000019">
    <property type="protein sequence ID" value="GCC22890.1"/>
    <property type="molecule type" value="Genomic_DNA"/>
</dbReference>
<sequence>MTVRVIRAWGRKVPCEQHLSMGQLVLSDRAPVRHRVPGSRIVGACSRAGTYHSSRGRISAAMSPTESHEACSSLLKEKPRRKRTSNRFGSFTDMCT</sequence>
<name>A0A401RXK8_CHIPU</name>
<dbReference type="Proteomes" id="UP000287033">
    <property type="component" value="Unassembled WGS sequence"/>
</dbReference>
<protein>
    <submittedName>
        <fullName evidence="2">Uncharacterized protein</fullName>
    </submittedName>
</protein>
<feature type="region of interest" description="Disordered" evidence="1">
    <location>
        <begin position="71"/>
        <end position="96"/>
    </location>
</feature>
<keyword evidence="3" id="KW-1185">Reference proteome</keyword>
<dbReference type="AlphaFoldDB" id="A0A401RXK8"/>
<reference evidence="2 3" key="1">
    <citation type="journal article" date="2018" name="Nat. Ecol. Evol.">
        <title>Shark genomes provide insights into elasmobranch evolution and the origin of vertebrates.</title>
        <authorList>
            <person name="Hara Y"/>
            <person name="Yamaguchi K"/>
            <person name="Onimaru K"/>
            <person name="Kadota M"/>
            <person name="Koyanagi M"/>
            <person name="Keeley SD"/>
            <person name="Tatsumi K"/>
            <person name="Tanaka K"/>
            <person name="Motone F"/>
            <person name="Kageyama Y"/>
            <person name="Nozu R"/>
            <person name="Adachi N"/>
            <person name="Nishimura O"/>
            <person name="Nakagawa R"/>
            <person name="Tanegashima C"/>
            <person name="Kiyatake I"/>
            <person name="Matsumoto R"/>
            <person name="Murakumo K"/>
            <person name="Nishida K"/>
            <person name="Terakita A"/>
            <person name="Kuratani S"/>
            <person name="Sato K"/>
            <person name="Hyodo S Kuraku.S."/>
        </authorList>
    </citation>
    <scope>NUCLEOTIDE SEQUENCE [LARGE SCALE GENOMIC DNA]</scope>
</reference>
<evidence type="ECO:0000256" key="1">
    <source>
        <dbReference type="SAM" id="MobiDB-lite"/>
    </source>
</evidence>
<gene>
    <name evidence="2" type="ORF">chiPu_0001281</name>
</gene>
<comment type="caution">
    <text evidence="2">The sequence shown here is derived from an EMBL/GenBank/DDBJ whole genome shotgun (WGS) entry which is preliminary data.</text>
</comment>
<proteinExistence type="predicted"/>
<feature type="compositionally biased region" description="Polar residues" evidence="1">
    <location>
        <begin position="86"/>
        <end position="96"/>
    </location>
</feature>
<accession>A0A401RXK8</accession>
<organism evidence="2 3">
    <name type="scientific">Chiloscyllium punctatum</name>
    <name type="common">Brownbanded bambooshark</name>
    <name type="synonym">Hemiscyllium punctatum</name>
    <dbReference type="NCBI Taxonomy" id="137246"/>
    <lineage>
        <taxon>Eukaryota</taxon>
        <taxon>Metazoa</taxon>
        <taxon>Chordata</taxon>
        <taxon>Craniata</taxon>
        <taxon>Vertebrata</taxon>
        <taxon>Chondrichthyes</taxon>
        <taxon>Elasmobranchii</taxon>
        <taxon>Galeomorphii</taxon>
        <taxon>Galeoidea</taxon>
        <taxon>Orectolobiformes</taxon>
        <taxon>Hemiscylliidae</taxon>
        <taxon>Chiloscyllium</taxon>
    </lineage>
</organism>
<evidence type="ECO:0000313" key="2">
    <source>
        <dbReference type="EMBL" id="GCC22890.1"/>
    </source>
</evidence>
<evidence type="ECO:0000313" key="3">
    <source>
        <dbReference type="Proteomes" id="UP000287033"/>
    </source>
</evidence>